<feature type="transmembrane region" description="Helical" evidence="1">
    <location>
        <begin position="21"/>
        <end position="48"/>
    </location>
</feature>
<keyword evidence="1" id="KW-1133">Transmembrane helix</keyword>
<feature type="transmembrane region" description="Helical" evidence="1">
    <location>
        <begin position="137"/>
        <end position="160"/>
    </location>
</feature>
<feature type="transmembrane region" description="Helical" evidence="1">
    <location>
        <begin position="286"/>
        <end position="304"/>
    </location>
</feature>
<proteinExistence type="predicted"/>
<dbReference type="InterPro" id="IPR016035">
    <property type="entry name" value="Acyl_Trfase/lysoPLipase"/>
</dbReference>
<feature type="transmembrane region" description="Helical" evidence="1">
    <location>
        <begin position="235"/>
        <end position="254"/>
    </location>
</feature>
<comment type="caution">
    <text evidence="2">The sequence shown here is derived from an EMBL/GenBank/DDBJ whole genome shotgun (WGS) entry which is preliminary data.</text>
</comment>
<keyword evidence="1" id="KW-0812">Transmembrane</keyword>
<dbReference type="Proteomes" id="UP001338309">
    <property type="component" value="Unassembled WGS sequence"/>
</dbReference>
<reference evidence="2 3" key="1">
    <citation type="submission" date="2023-08" db="EMBL/GenBank/DDBJ databases">
        <title>Draft genome sequence of Algoriphagus confluentis.</title>
        <authorList>
            <person name="Takatani N."/>
            <person name="Hosokawa M."/>
            <person name="Sawabe T."/>
        </authorList>
    </citation>
    <scope>NUCLEOTIDE SEQUENCE [LARGE SCALE GENOMIC DNA]</scope>
    <source>
        <strain evidence="2 3">NBRC 111222</strain>
    </source>
</reference>
<gene>
    <name evidence="2" type="ORF">Aconfl_31620</name>
</gene>
<evidence type="ECO:0008006" key="4">
    <source>
        <dbReference type="Google" id="ProtNLM"/>
    </source>
</evidence>
<name>A0ABQ6PRC6_9BACT</name>
<feature type="transmembrane region" description="Helical" evidence="1">
    <location>
        <begin position="60"/>
        <end position="78"/>
    </location>
</feature>
<keyword evidence="1" id="KW-0472">Membrane</keyword>
<sequence>MRDKLIYSFPVQLFLLQLRKNLALLLVWVILSGIILEQFGVVLGIPFLFLDPEYLHQVSWISFFLMGVGLAILTMAYHMTTYIMDGSRFRFLAIVPKPFITYCVNNSLVPLLFYLLYTFKFVTFQLDNDLPSDWYVLQYYLGFAGGSILTYILIFGYSALTNKDFFILFAGSVNKRLRKVKLTRASTLSRIKELKDKKERVEVFLDYRLRAQDVRPDIARFEKGQLLRVFDQNHLNLLSIQLFLILFVLILGLFKEQEFLMFPAAMSSLLLLSILIMLVGAVSFWLRGYSTFTVVILLFMGNYFSNLSVFNRPHEAFGLDYSQDPAPYTVERLDDLLHPDTLTKDQKNIIRILENWKRRIGGEALPKLVIAAASGGGQRASLWTFHVLQTIHTLTDGEATRHTKLYTGASGGVIGEAFFRELYFRSLSDSEMRLSDTRYLDQISADNLNPILFTLLVNDLLIRNQKFSYQGFNYLKDRGYAFEKQLNDNTEGILDKPLHAYLQPESEGIIPLLPVTSLITNDGRKLVISPHSMSFLGSSVLGKTIPGEKKQSIDFLRFFENHQPQNLRFLTALRMSATFPFITPNIQLPSRPQMETMDTGLSDNFGIQDALRFMYVFREWISQNTSGVILITIRDSEKTTEIPETELPRIFQKVFNPLKNIYANWDNVQTIQNEVLFNYMLESMPFGLERVEFEYAPGKSQATQLTGSQETMQRASLNWRLTAREKKSILMSINTQKNQAALQRLVEIFQKEE</sequence>
<dbReference type="EMBL" id="BTPD01000010">
    <property type="protein sequence ID" value="GMQ30519.1"/>
    <property type="molecule type" value="Genomic_DNA"/>
</dbReference>
<dbReference type="SUPFAM" id="SSF52151">
    <property type="entry name" value="FabD/lysophospholipase-like"/>
    <property type="match status" value="1"/>
</dbReference>
<feature type="transmembrane region" description="Helical" evidence="1">
    <location>
        <begin position="99"/>
        <end position="117"/>
    </location>
</feature>
<protein>
    <recommendedName>
        <fullName evidence="4">Patatin-like phospholipase</fullName>
    </recommendedName>
</protein>
<dbReference type="RefSeq" id="WP_338225227.1">
    <property type="nucleotide sequence ID" value="NZ_BTPD01000010.1"/>
</dbReference>
<evidence type="ECO:0000256" key="1">
    <source>
        <dbReference type="SAM" id="Phobius"/>
    </source>
</evidence>
<evidence type="ECO:0000313" key="2">
    <source>
        <dbReference type="EMBL" id="GMQ30519.1"/>
    </source>
</evidence>
<evidence type="ECO:0000313" key="3">
    <source>
        <dbReference type="Proteomes" id="UP001338309"/>
    </source>
</evidence>
<accession>A0ABQ6PRC6</accession>
<keyword evidence="3" id="KW-1185">Reference proteome</keyword>
<organism evidence="2 3">
    <name type="scientific">Algoriphagus confluentis</name>
    <dbReference type="NCBI Taxonomy" id="1697556"/>
    <lineage>
        <taxon>Bacteria</taxon>
        <taxon>Pseudomonadati</taxon>
        <taxon>Bacteroidota</taxon>
        <taxon>Cytophagia</taxon>
        <taxon>Cytophagales</taxon>
        <taxon>Cyclobacteriaceae</taxon>
        <taxon>Algoriphagus</taxon>
    </lineage>
</organism>
<feature type="transmembrane region" description="Helical" evidence="1">
    <location>
        <begin position="260"/>
        <end position="279"/>
    </location>
</feature>